<dbReference type="AlphaFoldDB" id="A0AAE0KL63"/>
<protein>
    <submittedName>
        <fullName evidence="2">Uncharacterized protein</fullName>
    </submittedName>
</protein>
<reference evidence="2" key="1">
    <citation type="journal article" date="2023" name="Mol. Phylogenet. Evol.">
        <title>Genome-scale phylogeny and comparative genomics of the fungal order Sordariales.</title>
        <authorList>
            <person name="Hensen N."/>
            <person name="Bonometti L."/>
            <person name="Westerberg I."/>
            <person name="Brannstrom I.O."/>
            <person name="Guillou S."/>
            <person name="Cros-Aarteil S."/>
            <person name="Calhoun S."/>
            <person name="Haridas S."/>
            <person name="Kuo A."/>
            <person name="Mondo S."/>
            <person name="Pangilinan J."/>
            <person name="Riley R."/>
            <person name="LaButti K."/>
            <person name="Andreopoulos B."/>
            <person name="Lipzen A."/>
            <person name="Chen C."/>
            <person name="Yan M."/>
            <person name="Daum C."/>
            <person name="Ng V."/>
            <person name="Clum A."/>
            <person name="Steindorff A."/>
            <person name="Ohm R.A."/>
            <person name="Martin F."/>
            <person name="Silar P."/>
            <person name="Natvig D.O."/>
            <person name="Lalanne C."/>
            <person name="Gautier V."/>
            <person name="Ament-Velasquez S.L."/>
            <person name="Kruys A."/>
            <person name="Hutchinson M.I."/>
            <person name="Powell A.J."/>
            <person name="Barry K."/>
            <person name="Miller A.N."/>
            <person name="Grigoriev I.V."/>
            <person name="Debuchy R."/>
            <person name="Gladieux P."/>
            <person name="Hiltunen Thoren M."/>
            <person name="Johannesson H."/>
        </authorList>
    </citation>
    <scope>NUCLEOTIDE SEQUENCE</scope>
    <source>
        <strain evidence="2">CBS 958.72</strain>
    </source>
</reference>
<sequence>MTTSLHPPQIRFDERVPEPPEPDFSIPSDLEEEFDIPKKLLRSASDVTKRAKPTLLEALLRSCPRTTLISVTLNPSRNKELHIQDCSSSIPALFYRMDTTYVTPGKAVTAQWHSDVAYMLFRAGLVSDALEQLQAGWKSHEVVPCLQRLDMVQALADYLVVLRGVTEGNQMYLE</sequence>
<keyword evidence="3" id="KW-1185">Reference proteome</keyword>
<accession>A0AAE0KL63</accession>
<dbReference type="EMBL" id="JAULSN010000002">
    <property type="protein sequence ID" value="KAK3378773.1"/>
    <property type="molecule type" value="Genomic_DNA"/>
</dbReference>
<organism evidence="2 3">
    <name type="scientific">Lasiosphaeria ovina</name>
    <dbReference type="NCBI Taxonomy" id="92902"/>
    <lineage>
        <taxon>Eukaryota</taxon>
        <taxon>Fungi</taxon>
        <taxon>Dikarya</taxon>
        <taxon>Ascomycota</taxon>
        <taxon>Pezizomycotina</taxon>
        <taxon>Sordariomycetes</taxon>
        <taxon>Sordariomycetidae</taxon>
        <taxon>Sordariales</taxon>
        <taxon>Lasiosphaeriaceae</taxon>
        <taxon>Lasiosphaeria</taxon>
    </lineage>
</organism>
<gene>
    <name evidence="2" type="ORF">B0T24DRAFT_589399</name>
</gene>
<name>A0AAE0KL63_9PEZI</name>
<evidence type="ECO:0000313" key="3">
    <source>
        <dbReference type="Proteomes" id="UP001287356"/>
    </source>
</evidence>
<reference evidence="2" key="2">
    <citation type="submission" date="2023-06" db="EMBL/GenBank/DDBJ databases">
        <authorList>
            <consortium name="Lawrence Berkeley National Laboratory"/>
            <person name="Haridas S."/>
            <person name="Hensen N."/>
            <person name="Bonometti L."/>
            <person name="Westerberg I."/>
            <person name="Brannstrom I.O."/>
            <person name="Guillou S."/>
            <person name="Cros-Aarteil S."/>
            <person name="Calhoun S."/>
            <person name="Kuo A."/>
            <person name="Mondo S."/>
            <person name="Pangilinan J."/>
            <person name="Riley R."/>
            <person name="Labutti K."/>
            <person name="Andreopoulos B."/>
            <person name="Lipzen A."/>
            <person name="Chen C."/>
            <person name="Yanf M."/>
            <person name="Daum C."/>
            <person name="Ng V."/>
            <person name="Clum A."/>
            <person name="Steindorff A."/>
            <person name="Ohm R."/>
            <person name="Martin F."/>
            <person name="Silar P."/>
            <person name="Natvig D."/>
            <person name="Lalanne C."/>
            <person name="Gautier V."/>
            <person name="Ament-Velasquez S.L."/>
            <person name="Kruys A."/>
            <person name="Hutchinson M.I."/>
            <person name="Powell A.J."/>
            <person name="Barry K."/>
            <person name="Miller A.N."/>
            <person name="Grigoriev I.V."/>
            <person name="Debuchy R."/>
            <person name="Gladieux P."/>
            <person name="Thoren M.H."/>
            <person name="Johannesson H."/>
        </authorList>
    </citation>
    <scope>NUCLEOTIDE SEQUENCE</scope>
    <source>
        <strain evidence="2">CBS 958.72</strain>
    </source>
</reference>
<dbReference type="Proteomes" id="UP001287356">
    <property type="component" value="Unassembled WGS sequence"/>
</dbReference>
<evidence type="ECO:0000256" key="1">
    <source>
        <dbReference type="SAM" id="MobiDB-lite"/>
    </source>
</evidence>
<proteinExistence type="predicted"/>
<comment type="caution">
    <text evidence="2">The sequence shown here is derived from an EMBL/GenBank/DDBJ whole genome shotgun (WGS) entry which is preliminary data.</text>
</comment>
<evidence type="ECO:0000313" key="2">
    <source>
        <dbReference type="EMBL" id="KAK3378773.1"/>
    </source>
</evidence>
<feature type="region of interest" description="Disordered" evidence="1">
    <location>
        <begin position="1"/>
        <end position="22"/>
    </location>
</feature>